<feature type="compositionally biased region" description="Basic and acidic residues" evidence="1">
    <location>
        <begin position="198"/>
        <end position="227"/>
    </location>
</feature>
<dbReference type="Pfam" id="PF14769">
    <property type="entry name" value="CLAMP"/>
    <property type="match status" value="1"/>
</dbReference>
<dbReference type="VEuPathDB" id="TrichDB:TVAG_093910"/>
<dbReference type="OrthoDB" id="425082at2759"/>
<dbReference type="InterPro" id="IPR032727">
    <property type="entry name" value="CLAMP"/>
</dbReference>
<reference evidence="2" key="1">
    <citation type="submission" date="2006-10" db="EMBL/GenBank/DDBJ databases">
        <authorList>
            <person name="Amadeo P."/>
            <person name="Zhao Q."/>
            <person name="Wortman J."/>
            <person name="Fraser-Liggett C."/>
            <person name="Carlton J."/>
        </authorList>
    </citation>
    <scope>NUCLEOTIDE SEQUENCE</scope>
    <source>
        <strain evidence="2">G3</strain>
    </source>
</reference>
<sequence length="334" mass="38250">MMDLNEDEANAIDKFVNEKSLISPVITAQNLNSINSCPDQQMYRARIQFLFQVDSYVQNEMSEINEEAREVMIDMIHDAILFTADNTFPYAKSIVFLTIYITFLQQAIIQSHYEPEKLYRQYERILLKHSVERPPHSSGIFDLPDVKLIHDFFINSYFRNVKLIQNCLSKRHIMSFQSITPVSIPSQTLPALAEMEMEVDHSNLPEEKLEIPVEEVKPPNSSRKESGRTGSLHARNVAPTPGQSPLSSQRDSEQKSNQAEPAAGTAPSQLEAEDRGPEVPIDILRETLFKMHEKFVQEFDEKEHLLIGKIKEIEIKANDRQITTPKKAVRSGRK</sequence>
<accession>A2DBL4</accession>
<evidence type="ECO:0000313" key="2">
    <source>
        <dbReference type="EMBL" id="EAY22217.1"/>
    </source>
</evidence>
<dbReference type="SMR" id="A2DBL4"/>
<evidence type="ECO:0000256" key="1">
    <source>
        <dbReference type="SAM" id="MobiDB-lite"/>
    </source>
</evidence>
<dbReference type="STRING" id="5722.A2DBL4"/>
<evidence type="ECO:0000313" key="3">
    <source>
        <dbReference type="Proteomes" id="UP000001542"/>
    </source>
</evidence>
<reference evidence="2" key="2">
    <citation type="journal article" date="2007" name="Science">
        <title>Draft genome sequence of the sexually transmitted pathogen Trichomonas vaginalis.</title>
        <authorList>
            <person name="Carlton J.M."/>
            <person name="Hirt R.P."/>
            <person name="Silva J.C."/>
            <person name="Delcher A.L."/>
            <person name="Schatz M."/>
            <person name="Zhao Q."/>
            <person name="Wortman J.R."/>
            <person name="Bidwell S.L."/>
            <person name="Alsmark U.C.M."/>
            <person name="Besteiro S."/>
            <person name="Sicheritz-Ponten T."/>
            <person name="Noel C.J."/>
            <person name="Dacks J.B."/>
            <person name="Foster P.G."/>
            <person name="Simillion C."/>
            <person name="Van de Peer Y."/>
            <person name="Miranda-Saavedra D."/>
            <person name="Barton G.J."/>
            <person name="Westrop G.D."/>
            <person name="Mueller S."/>
            <person name="Dessi D."/>
            <person name="Fiori P.L."/>
            <person name="Ren Q."/>
            <person name="Paulsen I."/>
            <person name="Zhang H."/>
            <person name="Bastida-Corcuera F.D."/>
            <person name="Simoes-Barbosa A."/>
            <person name="Brown M.T."/>
            <person name="Hayes R.D."/>
            <person name="Mukherjee M."/>
            <person name="Okumura C.Y."/>
            <person name="Schneider R."/>
            <person name="Smith A.J."/>
            <person name="Vanacova S."/>
            <person name="Villalvazo M."/>
            <person name="Haas B.J."/>
            <person name="Pertea M."/>
            <person name="Feldblyum T.V."/>
            <person name="Utterback T.R."/>
            <person name="Shu C.L."/>
            <person name="Osoegawa K."/>
            <person name="de Jong P.J."/>
            <person name="Hrdy I."/>
            <person name="Horvathova L."/>
            <person name="Zubacova Z."/>
            <person name="Dolezal P."/>
            <person name="Malik S.B."/>
            <person name="Logsdon J.M. Jr."/>
            <person name="Henze K."/>
            <person name="Gupta A."/>
            <person name="Wang C.C."/>
            <person name="Dunne R.L."/>
            <person name="Upcroft J.A."/>
            <person name="Upcroft P."/>
            <person name="White O."/>
            <person name="Salzberg S.L."/>
            <person name="Tang P."/>
            <person name="Chiu C.-H."/>
            <person name="Lee Y.-S."/>
            <person name="Embley T.M."/>
            <person name="Coombs G.H."/>
            <person name="Mottram J.C."/>
            <person name="Tachezy J."/>
            <person name="Fraser-Liggett C.M."/>
            <person name="Johnson P.J."/>
        </authorList>
    </citation>
    <scope>NUCLEOTIDE SEQUENCE [LARGE SCALE GENOMIC DNA]</scope>
    <source>
        <strain evidence="2">G3</strain>
    </source>
</reference>
<gene>
    <name evidence="2" type="ORF">TVAG_093910</name>
</gene>
<dbReference type="VEuPathDB" id="TrichDB:TVAGG3_0381730"/>
<dbReference type="PANTHER" id="PTHR28457">
    <property type="entry name" value="COILED-COIL DOMAIN-CONTAINING PROTEIN 189"/>
    <property type="match status" value="1"/>
</dbReference>
<feature type="region of interest" description="Disordered" evidence="1">
    <location>
        <begin position="197"/>
        <end position="277"/>
    </location>
</feature>
<proteinExistence type="predicted"/>
<dbReference type="RefSeq" id="XP_001583203.1">
    <property type="nucleotide sequence ID" value="XM_001583153.1"/>
</dbReference>
<feature type="compositionally biased region" description="Polar residues" evidence="1">
    <location>
        <begin position="241"/>
        <end position="259"/>
    </location>
</feature>
<keyword evidence="3" id="KW-1185">Reference proteome</keyword>
<protein>
    <submittedName>
        <fullName evidence="2">Uncharacterized protein</fullName>
    </submittedName>
</protein>
<organism evidence="2 3">
    <name type="scientific">Trichomonas vaginalis (strain ATCC PRA-98 / G3)</name>
    <dbReference type="NCBI Taxonomy" id="412133"/>
    <lineage>
        <taxon>Eukaryota</taxon>
        <taxon>Metamonada</taxon>
        <taxon>Parabasalia</taxon>
        <taxon>Trichomonadida</taxon>
        <taxon>Trichomonadidae</taxon>
        <taxon>Trichomonas</taxon>
    </lineage>
</organism>
<name>A2DBL4_TRIV3</name>
<dbReference type="InParanoid" id="A2DBL4"/>
<dbReference type="AlphaFoldDB" id="A2DBL4"/>
<dbReference type="PANTHER" id="PTHR28457:SF1">
    <property type="entry name" value="CILIA- AND FLAGELLA-ASSOCIATED PROTEIN 119"/>
    <property type="match status" value="1"/>
</dbReference>
<dbReference type="KEGG" id="tva:5467771"/>
<dbReference type="EMBL" id="DS113185">
    <property type="protein sequence ID" value="EAY22217.1"/>
    <property type="molecule type" value="Genomic_DNA"/>
</dbReference>
<dbReference type="Proteomes" id="UP000001542">
    <property type="component" value="Unassembled WGS sequence"/>
</dbReference>